<dbReference type="CDD" id="cd07346">
    <property type="entry name" value="ABC_6TM_exporters"/>
    <property type="match status" value="1"/>
</dbReference>
<sequence>MKQTQRIVNQQQSRAHHFITLRTMVKEMFLHTKTQWGLLVLGAVSVLAISILEFIIPQLTKNIIDQIIPDKRYHALLETGILILLAALLLGVFNFASSYVMTLVSQKAIFQLRNKLYQHTLSLDLKFYDRNRTGDLMARLTGDVNQLQELVSANSFSIVADVITFAAIVGYLFYTDWQLALLTLITLPLLFVTSRFFSLRIKSAYRLVRQVSADLNNSLQDTLSGIRMIKSFASEDTEAEQFSRLSEHHRKATVSASRLSAIFSPIIDWLNYVGMTLVLLFGAWQAMHGHMTVGDIVAYLAYLRLLQAPIRSFSRLITKVQQSAAAFERIQEVLATVPEVYDREEAIVLPPAKGEIVFDDVEFAYEEGQPILQNFHLRLRHNQTTALVGSSGSGKSTIAYLIARLYDVQQGDIYIDGHPLTEVTVKSLRQQMGIVSQEVVLLNGTIRENIAYGNPQATAEEIKAAAVAANAHEFITAFSQGYDTPIGERGVKLSGGQKQRLSIARAFLTNPRILILDEATAALDTESEQHIQRALSLLLPGRTCLVIAHRLSTIQGADQIVVLEHGQIMEMGNHETLLRREGRYKALYDMQFPTKYTFEQNLE</sequence>
<dbReference type="InterPro" id="IPR003593">
    <property type="entry name" value="AAA+_ATPase"/>
</dbReference>
<dbReference type="GO" id="GO:0005886">
    <property type="term" value="C:plasma membrane"/>
    <property type="evidence" value="ECO:0007669"/>
    <property type="project" value="UniProtKB-SubCell"/>
</dbReference>
<dbReference type="EMBL" id="LT840184">
    <property type="protein sequence ID" value="SMF84244.1"/>
    <property type="molecule type" value="Genomic_DNA"/>
</dbReference>
<keyword evidence="8 9" id="KW-0472">Membrane</keyword>
<dbReference type="AlphaFoldDB" id="A0A1X7HCY5"/>
<evidence type="ECO:0000256" key="2">
    <source>
        <dbReference type="ARBA" id="ARBA00022448"/>
    </source>
</evidence>
<keyword evidence="5" id="KW-0547">Nucleotide-binding</keyword>
<keyword evidence="4 9" id="KW-0812">Transmembrane</keyword>
<reference evidence="13" key="1">
    <citation type="submission" date="2017-04" db="EMBL/GenBank/DDBJ databases">
        <authorList>
            <person name="Varghese N."/>
            <person name="Submissions S."/>
        </authorList>
    </citation>
    <scope>NUCLEOTIDE SEQUENCE [LARGE SCALE GENOMIC DNA]</scope>
    <source>
        <strain evidence="13">N3/975</strain>
    </source>
</reference>
<evidence type="ECO:0000256" key="9">
    <source>
        <dbReference type="SAM" id="Phobius"/>
    </source>
</evidence>
<dbReference type="GO" id="GO:0005524">
    <property type="term" value="F:ATP binding"/>
    <property type="evidence" value="ECO:0007669"/>
    <property type="project" value="UniProtKB-KW"/>
</dbReference>
<feature type="transmembrane region" description="Helical" evidence="9">
    <location>
        <begin position="80"/>
        <end position="104"/>
    </location>
</feature>
<protein>
    <submittedName>
        <fullName evidence="12">ATP-binding cassette, subfamily B, MsbA</fullName>
    </submittedName>
</protein>
<evidence type="ECO:0000259" key="10">
    <source>
        <dbReference type="PROSITE" id="PS50893"/>
    </source>
</evidence>
<dbReference type="STRING" id="1313296.SAMN05661091_2567"/>
<dbReference type="SMART" id="SM00382">
    <property type="entry name" value="AAA"/>
    <property type="match status" value="1"/>
</dbReference>
<keyword evidence="6 12" id="KW-0067">ATP-binding</keyword>
<dbReference type="PROSITE" id="PS50893">
    <property type="entry name" value="ABC_TRANSPORTER_2"/>
    <property type="match status" value="1"/>
</dbReference>
<dbReference type="PROSITE" id="PS00211">
    <property type="entry name" value="ABC_TRANSPORTER_1"/>
    <property type="match status" value="1"/>
</dbReference>
<keyword evidence="13" id="KW-1185">Reference proteome</keyword>
<dbReference type="Proteomes" id="UP000192940">
    <property type="component" value="Chromosome I"/>
</dbReference>
<evidence type="ECO:0000256" key="4">
    <source>
        <dbReference type="ARBA" id="ARBA00022692"/>
    </source>
</evidence>
<name>A0A1X7HCY5_9BACL</name>
<dbReference type="FunFam" id="1.20.1560.10:FF:000011">
    <property type="entry name" value="Multidrug ABC transporter ATP-binding protein"/>
    <property type="match status" value="1"/>
</dbReference>
<dbReference type="RefSeq" id="WP_208919500.1">
    <property type="nucleotide sequence ID" value="NZ_LT840184.1"/>
</dbReference>
<evidence type="ECO:0000256" key="1">
    <source>
        <dbReference type="ARBA" id="ARBA00004651"/>
    </source>
</evidence>
<dbReference type="PANTHER" id="PTHR43394:SF1">
    <property type="entry name" value="ATP-BINDING CASSETTE SUB-FAMILY B MEMBER 10, MITOCHONDRIAL"/>
    <property type="match status" value="1"/>
</dbReference>
<evidence type="ECO:0000313" key="12">
    <source>
        <dbReference type="EMBL" id="SMF84244.1"/>
    </source>
</evidence>
<dbReference type="InterPro" id="IPR003439">
    <property type="entry name" value="ABC_transporter-like_ATP-bd"/>
</dbReference>
<dbReference type="InterPro" id="IPR036640">
    <property type="entry name" value="ABC1_TM_sf"/>
</dbReference>
<feature type="domain" description="ABC transmembrane type-1" evidence="11">
    <location>
        <begin position="40"/>
        <end position="322"/>
    </location>
</feature>
<evidence type="ECO:0000313" key="13">
    <source>
        <dbReference type="Proteomes" id="UP000192940"/>
    </source>
</evidence>
<evidence type="ECO:0000256" key="6">
    <source>
        <dbReference type="ARBA" id="ARBA00022840"/>
    </source>
</evidence>
<dbReference type="GO" id="GO:0015421">
    <property type="term" value="F:ABC-type oligopeptide transporter activity"/>
    <property type="evidence" value="ECO:0007669"/>
    <property type="project" value="TreeGrafter"/>
</dbReference>
<feature type="transmembrane region" description="Helical" evidence="9">
    <location>
        <begin position="180"/>
        <end position="199"/>
    </location>
</feature>
<dbReference type="GO" id="GO:0016887">
    <property type="term" value="F:ATP hydrolysis activity"/>
    <property type="evidence" value="ECO:0007669"/>
    <property type="project" value="InterPro"/>
</dbReference>
<dbReference type="SUPFAM" id="SSF90123">
    <property type="entry name" value="ABC transporter transmembrane region"/>
    <property type="match status" value="1"/>
</dbReference>
<dbReference type="SUPFAM" id="SSF52540">
    <property type="entry name" value="P-loop containing nucleoside triphosphate hydrolases"/>
    <property type="match status" value="1"/>
</dbReference>
<accession>A0A1X7HCY5</accession>
<keyword evidence="7 9" id="KW-1133">Transmembrane helix</keyword>
<dbReference type="InterPro" id="IPR039421">
    <property type="entry name" value="Type_1_exporter"/>
</dbReference>
<comment type="subcellular location">
    <subcellularLocation>
        <location evidence="1">Cell membrane</location>
        <topology evidence="1">Multi-pass membrane protein</topology>
    </subcellularLocation>
</comment>
<dbReference type="Pfam" id="PF00005">
    <property type="entry name" value="ABC_tran"/>
    <property type="match status" value="1"/>
</dbReference>
<evidence type="ECO:0000256" key="8">
    <source>
        <dbReference type="ARBA" id="ARBA00023136"/>
    </source>
</evidence>
<dbReference type="Pfam" id="PF00664">
    <property type="entry name" value="ABC_membrane"/>
    <property type="match status" value="1"/>
</dbReference>
<evidence type="ECO:0000256" key="3">
    <source>
        <dbReference type="ARBA" id="ARBA00022475"/>
    </source>
</evidence>
<evidence type="ECO:0000256" key="7">
    <source>
        <dbReference type="ARBA" id="ARBA00022989"/>
    </source>
</evidence>
<dbReference type="Gene3D" id="1.20.1560.10">
    <property type="entry name" value="ABC transporter type 1, transmembrane domain"/>
    <property type="match status" value="1"/>
</dbReference>
<keyword evidence="3" id="KW-1003">Cell membrane</keyword>
<feature type="domain" description="ABC transporter" evidence="10">
    <location>
        <begin position="356"/>
        <end position="590"/>
    </location>
</feature>
<feature type="transmembrane region" description="Helical" evidence="9">
    <location>
        <begin position="259"/>
        <end position="281"/>
    </location>
</feature>
<dbReference type="FunFam" id="3.40.50.300:FF:000287">
    <property type="entry name" value="Multidrug ABC transporter ATP-binding protein"/>
    <property type="match status" value="1"/>
</dbReference>
<evidence type="ECO:0000259" key="11">
    <source>
        <dbReference type="PROSITE" id="PS50929"/>
    </source>
</evidence>
<dbReference type="InterPro" id="IPR011527">
    <property type="entry name" value="ABC1_TM_dom"/>
</dbReference>
<proteinExistence type="predicted"/>
<evidence type="ECO:0000256" key="5">
    <source>
        <dbReference type="ARBA" id="ARBA00022741"/>
    </source>
</evidence>
<dbReference type="PROSITE" id="PS50929">
    <property type="entry name" value="ABC_TM1F"/>
    <property type="match status" value="1"/>
</dbReference>
<organism evidence="12 13">
    <name type="scientific">Paenibacillus uliginis N3/975</name>
    <dbReference type="NCBI Taxonomy" id="1313296"/>
    <lineage>
        <taxon>Bacteria</taxon>
        <taxon>Bacillati</taxon>
        <taxon>Bacillota</taxon>
        <taxon>Bacilli</taxon>
        <taxon>Bacillales</taxon>
        <taxon>Paenibacillaceae</taxon>
        <taxon>Paenibacillus</taxon>
    </lineage>
</organism>
<dbReference type="Gene3D" id="3.40.50.300">
    <property type="entry name" value="P-loop containing nucleotide triphosphate hydrolases"/>
    <property type="match status" value="1"/>
</dbReference>
<keyword evidence="2" id="KW-0813">Transport</keyword>
<feature type="transmembrane region" description="Helical" evidence="9">
    <location>
        <begin position="156"/>
        <end position="174"/>
    </location>
</feature>
<dbReference type="InterPro" id="IPR017871">
    <property type="entry name" value="ABC_transporter-like_CS"/>
</dbReference>
<dbReference type="PANTHER" id="PTHR43394">
    <property type="entry name" value="ATP-DEPENDENT PERMEASE MDL1, MITOCHONDRIAL"/>
    <property type="match status" value="1"/>
</dbReference>
<gene>
    <name evidence="12" type="ORF">SAMN05661091_2567</name>
</gene>
<feature type="transmembrane region" description="Helical" evidence="9">
    <location>
        <begin position="36"/>
        <end position="60"/>
    </location>
</feature>
<dbReference type="InterPro" id="IPR027417">
    <property type="entry name" value="P-loop_NTPase"/>
</dbReference>